<dbReference type="PANTHER" id="PTHR47234:SF3">
    <property type="entry name" value="SECRETIN_TONB SHORT N-TERMINAL DOMAIN-CONTAINING PROTEIN"/>
    <property type="match status" value="1"/>
</dbReference>
<evidence type="ECO:0000256" key="4">
    <source>
        <dbReference type="RuleBase" id="RU003357"/>
    </source>
</evidence>
<dbReference type="KEGG" id="gdi:GDI0207"/>
<comment type="subcellular location">
    <subcellularLocation>
        <location evidence="1 4">Cell outer membrane</location>
    </subcellularLocation>
</comment>
<accession>A9H2G7</accession>
<feature type="compositionally biased region" description="Low complexity" evidence="5">
    <location>
        <begin position="66"/>
        <end position="83"/>
    </location>
</feature>
<dbReference type="EMBL" id="AM889285">
    <property type="protein sequence ID" value="CAP54150.1"/>
    <property type="molecule type" value="Genomic_DNA"/>
</dbReference>
<proteinExistence type="inferred from homology"/>
<evidence type="ECO:0000313" key="10">
    <source>
        <dbReference type="Proteomes" id="UP000001176"/>
    </source>
</evidence>
<dbReference type="Gene3D" id="2.170.130.10">
    <property type="entry name" value="TonB-dependent receptor, plug domain"/>
    <property type="match status" value="1"/>
</dbReference>
<feature type="chain" id="PRO_5002739271" evidence="6">
    <location>
        <begin position="34"/>
        <end position="875"/>
    </location>
</feature>
<feature type="region of interest" description="Disordered" evidence="5">
    <location>
        <begin position="31"/>
        <end position="106"/>
    </location>
</feature>
<feature type="domain" description="TonB-dependent receptor plug" evidence="8">
    <location>
        <begin position="107"/>
        <end position="227"/>
    </location>
</feature>
<keyword evidence="3" id="KW-0998">Cell outer membrane</keyword>
<dbReference type="InterPro" id="IPR036942">
    <property type="entry name" value="Beta-barrel_TonB_sf"/>
</dbReference>
<keyword evidence="10" id="KW-1185">Reference proteome</keyword>
<feature type="signal peptide" evidence="6">
    <location>
        <begin position="1"/>
        <end position="33"/>
    </location>
</feature>
<dbReference type="AlphaFoldDB" id="A9H2G7"/>
<evidence type="ECO:0000259" key="7">
    <source>
        <dbReference type="Pfam" id="PF00593"/>
    </source>
</evidence>
<organism evidence="9 10">
    <name type="scientific">Gluconacetobacter diazotrophicus (strain ATCC 49037 / DSM 5601 / CCUG 37298 / CIP 103539 / LMG 7603 / PAl5)</name>
    <dbReference type="NCBI Taxonomy" id="272568"/>
    <lineage>
        <taxon>Bacteria</taxon>
        <taxon>Pseudomonadati</taxon>
        <taxon>Pseudomonadota</taxon>
        <taxon>Alphaproteobacteria</taxon>
        <taxon>Acetobacterales</taxon>
        <taxon>Acetobacteraceae</taxon>
        <taxon>Gluconacetobacter</taxon>
    </lineage>
</organism>
<keyword evidence="2 4" id="KW-0472">Membrane</keyword>
<keyword evidence="9" id="KW-0675">Receptor</keyword>
<dbReference type="PANTHER" id="PTHR47234">
    <property type="match status" value="1"/>
</dbReference>
<evidence type="ECO:0000313" key="9">
    <source>
        <dbReference type="EMBL" id="CAP54150.1"/>
    </source>
</evidence>
<dbReference type="Pfam" id="PF07715">
    <property type="entry name" value="Plug"/>
    <property type="match status" value="1"/>
</dbReference>
<evidence type="ECO:0000256" key="6">
    <source>
        <dbReference type="SAM" id="SignalP"/>
    </source>
</evidence>
<evidence type="ECO:0000256" key="5">
    <source>
        <dbReference type="SAM" id="MobiDB-lite"/>
    </source>
</evidence>
<sequence>MTMPKHSGAKTFLLGSAAMGALLLQGAFGPAYAATTSPDPSEVTQPRKPARHKPAPATHGAPAQGATQRQAADKAAASSALKTSSEDITVSGTAAPGNNVLSTSTRRHSTTQVTVISASDLKATGQTNLIQALSQMMPSVSAPPLPGVGNNAFVQTMQLRGLSADQTLILVNGHRRHLGANFNANAGPNWGTEPADISLIPVGAVDHIEVITEGATALYGQDAIAGAVNIVLKEDTQGLSANFKNSGYYAGDGQALDGSITKGFAIGRHGGYLDLSAQITHQLPTSRTGDYINPATYPNDLYYALPGGQVDPRAAALGRNIQRILGIPKQTRESISANMGIPITDSIKFYSTDTYGHRRVNAAENFRSAADDLTVNAIWPNGMQPYLDLEENDFEVDNGFKGTTAGFNWDTYVNYGRDIQRYWMQDTDNPTYGVNSPTKFDTGSAVTSQLTAGFRASHALRLGFLPKLANVEFGAEYRRDMFAMGPGVYESYGDGGVPILEGPNAGKTANPGSADHAGNPPLAVTNQNRDVYDGHVNLDFYVLPRWEWTLGGRATSYNNLATVTTGSVGTRYNFSDRFALRASINTGYRPPTLGQEYYFYSAPFATYSIDQLPSNSAPARALGAHALKGEYSRSYSVGVDATPVDNWHVTGNLYYIAINDRLASTTTLGGAGVGALLASAGLGNVTYASYYTNPVNTATYGGDIATDYSLPTRRLGTFRFAFSVSLTDNEIRSSNAVPQVLQSMNLAYFNQYARTVLLHSAPKNRENLSMNWSRGRWSAFVQESRYGSLIYAATPSLPTNLWLVQRPAFITNIEVSYRVLPQWTVAVGANNLGDKYPTRLNPKSIATSFNAYKYSFFSPYGFNGGMYYVRTGLNF</sequence>
<evidence type="ECO:0000256" key="2">
    <source>
        <dbReference type="ARBA" id="ARBA00023136"/>
    </source>
</evidence>
<dbReference type="Gene3D" id="2.40.170.20">
    <property type="entry name" value="TonB-dependent receptor, beta-barrel domain"/>
    <property type="match status" value="1"/>
</dbReference>
<evidence type="ECO:0000256" key="1">
    <source>
        <dbReference type="ARBA" id="ARBA00004442"/>
    </source>
</evidence>
<feature type="domain" description="TonB-dependent receptor-like beta-barrel" evidence="7">
    <location>
        <begin position="350"/>
        <end position="832"/>
    </location>
</feature>
<feature type="compositionally biased region" description="Polar residues" evidence="5">
    <location>
        <begin position="34"/>
        <end position="44"/>
    </location>
</feature>
<dbReference type="SUPFAM" id="SSF56935">
    <property type="entry name" value="Porins"/>
    <property type="match status" value="1"/>
</dbReference>
<dbReference type="Pfam" id="PF00593">
    <property type="entry name" value="TonB_dep_Rec_b-barrel"/>
    <property type="match status" value="1"/>
</dbReference>
<keyword evidence="6" id="KW-0732">Signal</keyword>
<protein>
    <submittedName>
        <fullName evidence="9">Putative TonB-dependent receptor</fullName>
    </submittedName>
</protein>
<evidence type="ECO:0000259" key="8">
    <source>
        <dbReference type="Pfam" id="PF07715"/>
    </source>
</evidence>
<evidence type="ECO:0000256" key="3">
    <source>
        <dbReference type="ARBA" id="ARBA00023237"/>
    </source>
</evidence>
<dbReference type="InterPro" id="IPR037066">
    <property type="entry name" value="Plug_dom_sf"/>
</dbReference>
<dbReference type="InterPro" id="IPR012910">
    <property type="entry name" value="Plug_dom"/>
</dbReference>
<dbReference type="GO" id="GO:0009279">
    <property type="term" value="C:cell outer membrane"/>
    <property type="evidence" value="ECO:0007669"/>
    <property type="project" value="UniProtKB-SubCell"/>
</dbReference>
<gene>
    <name evidence="9" type="ordered locus">GDI0207</name>
</gene>
<dbReference type="InterPro" id="IPR000531">
    <property type="entry name" value="Beta-barrel_TonB"/>
</dbReference>
<dbReference type="Proteomes" id="UP000001176">
    <property type="component" value="Chromosome"/>
</dbReference>
<comment type="similarity">
    <text evidence="4">Belongs to the TonB-dependent receptor family.</text>
</comment>
<reference evidence="9 10" key="1">
    <citation type="journal article" date="2009" name="BMC Genomics">
        <title>Complete genome sequence of the sugarcane nitrogen-fixing endophyte Gluconacetobacter diazotrophicus Pal5.</title>
        <authorList>
            <person name="Bertalan M."/>
            <person name="Albano R."/>
            <person name="Padua V."/>
            <person name="Rouws L."/>
            <person name="Rojas C."/>
            <person name="Hemerly A."/>
            <person name="Teixeira K."/>
            <person name="Schwab S."/>
            <person name="Araujo J."/>
            <person name="Oliveira A."/>
            <person name="Franca L."/>
            <person name="Magalhaes V."/>
            <person name="Alqueres S."/>
            <person name="Cardoso A."/>
            <person name="Almeida W."/>
            <person name="Loureiro M.M."/>
            <person name="Nogueira E."/>
            <person name="Cidade D."/>
            <person name="Oliveira D."/>
            <person name="Simao T."/>
            <person name="Macedo J."/>
            <person name="Valadao A."/>
            <person name="Dreschsel M."/>
            <person name="Freitas F."/>
            <person name="Vidal M."/>
            <person name="Guedes H."/>
            <person name="Rodrigues E."/>
            <person name="Meneses C."/>
            <person name="Brioso P."/>
            <person name="Pozzer L."/>
            <person name="Figueiredo D."/>
            <person name="Montano H."/>
            <person name="Junior J."/>
            <person name="Filho G."/>
            <person name="Flores V."/>
            <person name="Ferreira B."/>
            <person name="Branco A."/>
            <person name="Gonzalez P."/>
            <person name="Guillobel H."/>
            <person name="Lemos M."/>
            <person name="Seibel L."/>
            <person name="Macedo J."/>
            <person name="Alves-Ferreira M."/>
            <person name="Sachetto-Martins G."/>
            <person name="Coelho A."/>
            <person name="Santos E."/>
            <person name="Amaral G."/>
            <person name="Neves A."/>
            <person name="Pacheco A.B."/>
            <person name="Carvalho D."/>
            <person name="Lery L."/>
            <person name="Bisch P."/>
            <person name="Rossle S.C."/>
            <person name="Urmenyi T."/>
            <person name="Kruger W.V."/>
            <person name="Martins O."/>
            <person name="Baldani J.I."/>
            <person name="Ferreira P.C."/>
        </authorList>
    </citation>
    <scope>NUCLEOTIDE SEQUENCE [LARGE SCALE GENOMIC DNA]</scope>
    <source>
        <strain evidence="10">ATCC 49037 / DSM 5601 / CCUG 37298 / CIP 103539 / LMG 7603 / PAl5</strain>
    </source>
</reference>
<name>A9H2G7_GLUDA</name>
<keyword evidence="4" id="KW-0798">TonB box</keyword>